<proteinExistence type="predicted"/>
<dbReference type="AlphaFoldDB" id="A0A061RS60"/>
<gene>
    <name evidence="3" type="ORF">TSPGSL018_22301</name>
    <name evidence="2" type="ORF">TSPGSL018_25819</name>
</gene>
<sequence length="98" mass="10373">PRKRCRTAQLKAVTRYLPCPRPTLLSFSVSNPLPSDPLLAPPSFLSVADCPIAPSVRPIVHPCIHPSGYPAPGPPGQTLRPPPSASHSLRSSPPSLTP</sequence>
<reference evidence="3" key="1">
    <citation type="submission" date="2014-05" db="EMBL/GenBank/DDBJ databases">
        <title>The transcriptome of the halophilic microalga Tetraselmis sp. GSL018 isolated from the Great Salt Lake, Utah.</title>
        <authorList>
            <person name="Jinkerson R.E."/>
            <person name="D'Adamo S."/>
            <person name="Posewitz M.C."/>
        </authorList>
    </citation>
    <scope>NUCLEOTIDE SEQUENCE</scope>
    <source>
        <strain evidence="3">GSL018</strain>
    </source>
</reference>
<organism evidence="3">
    <name type="scientific">Tetraselmis sp. GSL018</name>
    <dbReference type="NCBI Taxonomy" id="582737"/>
    <lineage>
        <taxon>Eukaryota</taxon>
        <taxon>Viridiplantae</taxon>
        <taxon>Chlorophyta</taxon>
        <taxon>core chlorophytes</taxon>
        <taxon>Chlorodendrophyceae</taxon>
        <taxon>Chlorodendrales</taxon>
        <taxon>Chlorodendraceae</taxon>
        <taxon>Tetraselmis</taxon>
    </lineage>
</organism>
<name>A0A061RS60_9CHLO</name>
<evidence type="ECO:0000313" key="2">
    <source>
        <dbReference type="EMBL" id="JAC74477.1"/>
    </source>
</evidence>
<feature type="region of interest" description="Disordered" evidence="1">
    <location>
        <begin position="66"/>
        <end position="98"/>
    </location>
</feature>
<evidence type="ECO:0000313" key="3">
    <source>
        <dbReference type="EMBL" id="JAC75702.1"/>
    </source>
</evidence>
<feature type="compositionally biased region" description="Low complexity" evidence="1">
    <location>
        <begin position="85"/>
        <end position="98"/>
    </location>
</feature>
<evidence type="ECO:0000256" key="1">
    <source>
        <dbReference type="SAM" id="MobiDB-lite"/>
    </source>
</evidence>
<feature type="compositionally biased region" description="Pro residues" evidence="1">
    <location>
        <begin position="69"/>
        <end position="84"/>
    </location>
</feature>
<protein>
    <submittedName>
        <fullName evidence="3">Uncharacterized protein</fullName>
    </submittedName>
</protein>
<dbReference type="EMBL" id="GBEZ01011295">
    <property type="protein sequence ID" value="JAC74477.1"/>
    <property type="molecule type" value="Transcribed_RNA"/>
</dbReference>
<accession>A0A061RS60</accession>
<feature type="non-terminal residue" evidence="3">
    <location>
        <position position="1"/>
    </location>
</feature>
<dbReference type="EMBL" id="GBEZ01009921">
    <property type="protein sequence ID" value="JAC75702.1"/>
    <property type="molecule type" value="Transcribed_RNA"/>
</dbReference>